<dbReference type="OrthoDB" id="9810372at2"/>
<name>A0A2K9MEI1_9RHOB</name>
<comment type="function">
    <text evidence="2 11">Converts N-acetylmannosamine-6-phosphate (ManNAc-6-P) to N-acetylglucosamine-6-phosphate (GlcNAc-6-P).</text>
</comment>
<protein>
    <recommendedName>
        <fullName evidence="11">Putative N-acetylmannosamine-6-phosphate 2-epimerase</fullName>
        <ecNumber evidence="11">5.1.3.9</ecNumber>
    </recommendedName>
    <alternativeName>
        <fullName evidence="11">ManNAc-6-P epimerase</fullName>
    </alternativeName>
</protein>
<dbReference type="NCBIfam" id="NF002231">
    <property type="entry name" value="PRK01130.1"/>
    <property type="match status" value="1"/>
</dbReference>
<evidence type="ECO:0000256" key="6">
    <source>
        <dbReference type="ARBA" id="ARBA00050815"/>
    </source>
</evidence>
<comment type="catalytic activity">
    <reaction evidence="6">
        <text>an N-acyl-D-mannosamine + ATP = an N-acyl-D-mannosamine 6-phosphate + ADP + H(+)</text>
        <dbReference type="Rhea" id="RHEA:23832"/>
        <dbReference type="ChEBI" id="CHEBI:15378"/>
        <dbReference type="ChEBI" id="CHEBI:16062"/>
        <dbReference type="ChEBI" id="CHEBI:30616"/>
        <dbReference type="ChEBI" id="CHEBI:57666"/>
        <dbReference type="ChEBI" id="CHEBI:456216"/>
        <dbReference type="EC" id="2.7.1.60"/>
    </reaction>
</comment>
<dbReference type="Proteomes" id="UP000234882">
    <property type="component" value="Chromosome"/>
</dbReference>
<dbReference type="UniPathway" id="UPA00629">
    <property type="reaction ID" value="UER00682"/>
</dbReference>
<comment type="similarity">
    <text evidence="9">In the N-terminal section; belongs to the NanE family.</text>
</comment>
<dbReference type="PANTHER" id="PTHR36204">
    <property type="entry name" value="N-ACETYLMANNOSAMINE-6-PHOSPHATE 2-EPIMERASE-RELATED"/>
    <property type="match status" value="1"/>
</dbReference>
<comment type="pathway">
    <text evidence="8">Amino-sugar metabolism; N-acetylneuraminate degradation; D-fructose 6-phosphate from N-acetylneuraminate: step 2/5.</text>
</comment>
<dbReference type="InterPro" id="IPR013785">
    <property type="entry name" value="Aldolase_TIM"/>
</dbReference>
<evidence type="ECO:0000256" key="5">
    <source>
        <dbReference type="ARBA" id="ARBA00023277"/>
    </source>
</evidence>
<dbReference type="PANTHER" id="PTHR36204:SF1">
    <property type="entry name" value="N-ACETYLMANNOSAMINE-6-PHOSPHATE 2-EPIMERASE-RELATED"/>
    <property type="match status" value="1"/>
</dbReference>
<comment type="catalytic activity">
    <reaction evidence="1 11">
        <text>an N-acyl-D-glucosamine 6-phosphate = an N-acyl-D-mannosamine 6-phosphate</text>
        <dbReference type="Rhea" id="RHEA:23932"/>
        <dbReference type="ChEBI" id="CHEBI:57599"/>
        <dbReference type="ChEBI" id="CHEBI:57666"/>
        <dbReference type="EC" id="5.1.3.9"/>
    </reaction>
</comment>
<organism evidence="12 13">
    <name type="scientific">Paracoccus jeotgali</name>
    <dbReference type="NCBI Taxonomy" id="2065379"/>
    <lineage>
        <taxon>Bacteria</taxon>
        <taxon>Pseudomonadati</taxon>
        <taxon>Pseudomonadota</taxon>
        <taxon>Alphaproteobacteria</taxon>
        <taxon>Rhodobacterales</taxon>
        <taxon>Paracoccaceae</taxon>
        <taxon>Paracoccus</taxon>
    </lineage>
</organism>
<evidence type="ECO:0000256" key="7">
    <source>
        <dbReference type="ARBA" id="ARBA00053450"/>
    </source>
</evidence>
<keyword evidence="13" id="KW-1185">Reference proteome</keyword>
<evidence type="ECO:0000313" key="13">
    <source>
        <dbReference type="Proteomes" id="UP000234882"/>
    </source>
</evidence>
<dbReference type="SUPFAM" id="SSF51366">
    <property type="entry name" value="Ribulose-phoshate binding barrel"/>
    <property type="match status" value="1"/>
</dbReference>
<evidence type="ECO:0000256" key="8">
    <source>
        <dbReference type="ARBA" id="ARBA00060606"/>
    </source>
</evidence>
<keyword evidence="4 11" id="KW-0413">Isomerase</keyword>
<evidence type="ECO:0000256" key="2">
    <source>
        <dbReference type="ARBA" id="ARBA00002147"/>
    </source>
</evidence>
<keyword evidence="5 11" id="KW-0119">Carbohydrate metabolism</keyword>
<evidence type="ECO:0000313" key="12">
    <source>
        <dbReference type="EMBL" id="AUM73902.1"/>
    </source>
</evidence>
<comment type="similarity">
    <text evidence="10">In the C-terminal section; belongs to the ROK (NagC/XylR) family. NanK subfamily.</text>
</comment>
<dbReference type="EC" id="5.1.3.9" evidence="11"/>
<dbReference type="GO" id="GO:0009384">
    <property type="term" value="F:N-acylmannosamine kinase activity"/>
    <property type="evidence" value="ECO:0007669"/>
    <property type="project" value="UniProtKB-EC"/>
</dbReference>
<comment type="similarity">
    <text evidence="11">Belongs to the NanE family.</text>
</comment>
<proteinExistence type="inferred from homology"/>
<evidence type="ECO:0000256" key="3">
    <source>
        <dbReference type="ARBA" id="ARBA00005081"/>
    </source>
</evidence>
<dbReference type="RefSeq" id="WP_101499254.1">
    <property type="nucleotide sequence ID" value="NZ_CP025583.1"/>
</dbReference>
<dbReference type="FunFam" id="3.20.20.70:FF:000035">
    <property type="entry name" value="Putative N-acetylmannosamine-6-phosphate 2-epimerase"/>
    <property type="match status" value="1"/>
</dbReference>
<evidence type="ECO:0000256" key="11">
    <source>
        <dbReference type="HAMAP-Rule" id="MF_01235"/>
    </source>
</evidence>
<dbReference type="AlphaFoldDB" id="A0A2K9MEI1"/>
<comment type="pathway">
    <text evidence="3 11">Amino-sugar metabolism; N-acetylneuraminate degradation; D-fructose 6-phosphate from N-acetylneuraminate: step 3/5.</text>
</comment>
<evidence type="ECO:0000256" key="1">
    <source>
        <dbReference type="ARBA" id="ARBA00000056"/>
    </source>
</evidence>
<dbReference type="HAMAP" id="MF_01235">
    <property type="entry name" value="ManNAc6P_epimer"/>
    <property type="match status" value="1"/>
</dbReference>
<dbReference type="Gene3D" id="3.20.20.70">
    <property type="entry name" value="Aldolase class I"/>
    <property type="match status" value="1"/>
</dbReference>
<dbReference type="GO" id="GO:0047465">
    <property type="term" value="F:N-acylglucosamine-6-phosphate 2-epimerase activity"/>
    <property type="evidence" value="ECO:0007669"/>
    <property type="project" value="UniProtKB-EC"/>
</dbReference>
<evidence type="ECO:0000256" key="4">
    <source>
        <dbReference type="ARBA" id="ARBA00023235"/>
    </source>
</evidence>
<dbReference type="CDD" id="cd04729">
    <property type="entry name" value="NanE"/>
    <property type="match status" value="1"/>
</dbReference>
<evidence type="ECO:0000256" key="10">
    <source>
        <dbReference type="ARBA" id="ARBA00061385"/>
    </source>
</evidence>
<reference evidence="13" key="1">
    <citation type="submission" date="2017-12" db="EMBL/GenBank/DDBJ databases">
        <title>Genomic analysis of Paracoccus sp. CBA4604.</title>
        <authorList>
            <person name="Roh S.W."/>
            <person name="Kim J.Y."/>
            <person name="Kim J.S."/>
        </authorList>
    </citation>
    <scope>NUCLEOTIDE SEQUENCE [LARGE SCALE GENOMIC DNA]</scope>
    <source>
        <strain evidence="13">CBA4604</strain>
    </source>
</reference>
<gene>
    <name evidence="11" type="primary">nanE</name>
    <name evidence="12" type="ORF">CYR75_06020</name>
</gene>
<dbReference type="Pfam" id="PF04131">
    <property type="entry name" value="NanE"/>
    <property type="match status" value="1"/>
</dbReference>
<accession>A0A2K9MEI1</accession>
<dbReference type="GO" id="GO:0005829">
    <property type="term" value="C:cytosol"/>
    <property type="evidence" value="ECO:0007669"/>
    <property type="project" value="TreeGrafter"/>
</dbReference>
<dbReference type="KEGG" id="paru:CYR75_06020"/>
<dbReference type="GO" id="GO:0019262">
    <property type="term" value="P:N-acetylneuraminate catabolic process"/>
    <property type="evidence" value="ECO:0007669"/>
    <property type="project" value="UniProtKB-UniRule"/>
</dbReference>
<comment type="function">
    <text evidence="7">Catalyzes the phosphorylation of N-acetylmannosamine (ManNAc) to ManNAc-6-P.</text>
</comment>
<evidence type="ECO:0000256" key="9">
    <source>
        <dbReference type="ARBA" id="ARBA00061354"/>
    </source>
</evidence>
<dbReference type="InterPro" id="IPR011060">
    <property type="entry name" value="RibuloseP-bd_barrel"/>
</dbReference>
<dbReference type="GO" id="GO:0006053">
    <property type="term" value="P:N-acetylmannosamine catabolic process"/>
    <property type="evidence" value="ECO:0007669"/>
    <property type="project" value="TreeGrafter"/>
</dbReference>
<dbReference type="EMBL" id="CP025583">
    <property type="protein sequence ID" value="AUM73902.1"/>
    <property type="molecule type" value="Genomic_DNA"/>
</dbReference>
<sequence length="227" mass="22984">MDVPDRLRGGLVVSCQPVDDGPMDAPDIVAAMAAAAVAGGAAGLRIEGAANLAAVRTRVSVPIIGIIKRDLDDSPVRITPFLDDVQALASAGADIIAYDATDRPRPETTARLLSAIHAAGALAMADCATLADGQRARAEGAAILGTTLSGYTAETASDARGPDTALIAAFHELGGFVMAEGRVNTPDLAAVAMSAGADAVTVGTALTRLEHVTGWFRDAIAKARDTA</sequence>
<dbReference type="InterPro" id="IPR007260">
    <property type="entry name" value="NanE"/>
</dbReference>